<keyword evidence="8" id="KW-0934">Plastid</keyword>
<dbReference type="HAMAP" id="MF_00484">
    <property type="entry name" value="Glycogen_synth"/>
    <property type="match status" value="1"/>
</dbReference>
<dbReference type="PANTHER" id="PTHR46083:SF1">
    <property type="entry name" value="GLYCOGEN SYNTHASE 2-RELATED"/>
    <property type="match status" value="1"/>
</dbReference>
<evidence type="ECO:0000259" key="10">
    <source>
        <dbReference type="Pfam" id="PF08323"/>
    </source>
</evidence>
<evidence type="ECO:0000256" key="8">
    <source>
        <dbReference type="RuleBase" id="RU361232"/>
    </source>
</evidence>
<dbReference type="Pfam" id="PF00534">
    <property type="entry name" value="Glycos_transf_1"/>
    <property type="match status" value="1"/>
</dbReference>
<dbReference type="AlphaFoldDB" id="A0A124SCG2"/>
<comment type="catalytic activity">
    <reaction evidence="1">
        <text>[(1-&gt;4)-alpha-D-glucosyl](n) + ADP-alpha-D-glucose = [(1-&gt;4)-alpha-D-glucosyl](n+1) + ADP + H(+)</text>
        <dbReference type="Rhea" id="RHEA:18189"/>
        <dbReference type="Rhea" id="RHEA-COMP:9584"/>
        <dbReference type="Rhea" id="RHEA-COMP:9587"/>
        <dbReference type="ChEBI" id="CHEBI:15378"/>
        <dbReference type="ChEBI" id="CHEBI:15444"/>
        <dbReference type="ChEBI" id="CHEBI:57498"/>
        <dbReference type="ChEBI" id="CHEBI:456216"/>
        <dbReference type="EC" id="2.4.1.21"/>
    </reaction>
</comment>
<evidence type="ECO:0000256" key="4">
    <source>
        <dbReference type="ARBA" id="ARBA00022676"/>
    </source>
</evidence>
<dbReference type="GO" id="GO:0009011">
    <property type="term" value="F:alpha-1,4-glucan glucosyltransferase (ADP-glucose donor) activity"/>
    <property type="evidence" value="ECO:0007669"/>
    <property type="project" value="UniProtKB-EC"/>
</dbReference>
<dbReference type="GO" id="GO:0004373">
    <property type="term" value="F:alpha-1,4-glucan glucosyltransferase (UDP-glucose donor) activity"/>
    <property type="evidence" value="ECO:0007669"/>
    <property type="project" value="InterPro"/>
</dbReference>
<evidence type="ECO:0000256" key="1">
    <source>
        <dbReference type="ARBA" id="ARBA00001478"/>
    </source>
</evidence>
<keyword evidence="7" id="KW-0809">Transit peptide</keyword>
<comment type="similarity">
    <text evidence="3 8">Belongs to the glycosyltransferase 1 family. Bacterial/plant glycogen synthase subfamily.</text>
</comment>
<evidence type="ECO:0000259" key="9">
    <source>
        <dbReference type="Pfam" id="PF00534"/>
    </source>
</evidence>
<feature type="non-terminal residue" evidence="11">
    <location>
        <position position="1"/>
    </location>
</feature>
<organism evidence="11 12">
    <name type="scientific">Cynara cardunculus var. scolymus</name>
    <name type="common">Globe artichoke</name>
    <name type="synonym">Cynara scolymus</name>
    <dbReference type="NCBI Taxonomy" id="59895"/>
    <lineage>
        <taxon>Eukaryota</taxon>
        <taxon>Viridiplantae</taxon>
        <taxon>Streptophyta</taxon>
        <taxon>Embryophyta</taxon>
        <taxon>Tracheophyta</taxon>
        <taxon>Spermatophyta</taxon>
        <taxon>Magnoliopsida</taxon>
        <taxon>eudicotyledons</taxon>
        <taxon>Gunneridae</taxon>
        <taxon>Pentapetalae</taxon>
        <taxon>asterids</taxon>
        <taxon>campanulids</taxon>
        <taxon>Asterales</taxon>
        <taxon>Asteraceae</taxon>
        <taxon>Carduoideae</taxon>
        <taxon>Cardueae</taxon>
        <taxon>Carduinae</taxon>
        <taxon>Cynara</taxon>
    </lineage>
</organism>
<feature type="domain" description="Starch synthase catalytic" evidence="10">
    <location>
        <begin position="196"/>
        <end position="422"/>
    </location>
</feature>
<dbReference type="Gene3D" id="3.40.50.2000">
    <property type="entry name" value="Glycogen Phosphorylase B"/>
    <property type="match status" value="2"/>
</dbReference>
<accession>A0A124SCG2</accession>
<dbReference type="NCBIfam" id="TIGR02095">
    <property type="entry name" value="glgA"/>
    <property type="match status" value="1"/>
</dbReference>
<dbReference type="Pfam" id="PF08323">
    <property type="entry name" value="Glyco_transf_5"/>
    <property type="match status" value="1"/>
</dbReference>
<gene>
    <name evidence="11" type="ORF">Ccrd_004260</name>
</gene>
<dbReference type="InterPro" id="IPR011835">
    <property type="entry name" value="GS/SS"/>
</dbReference>
<evidence type="ECO:0000256" key="5">
    <source>
        <dbReference type="ARBA" id="ARBA00022679"/>
    </source>
</evidence>
<dbReference type="STRING" id="59895.A0A124SCG2"/>
<dbReference type="CDD" id="cd03791">
    <property type="entry name" value="GT5_Glycogen_synthase_DULL1-like"/>
    <property type="match status" value="1"/>
</dbReference>
<dbReference type="UniPathway" id="UPA00152"/>
<keyword evidence="8" id="KW-0035">Amyloplast</keyword>
<proteinExistence type="inferred from homology"/>
<evidence type="ECO:0000256" key="6">
    <source>
        <dbReference type="ARBA" id="ARBA00022922"/>
    </source>
</evidence>
<evidence type="ECO:0000313" key="11">
    <source>
        <dbReference type="EMBL" id="KVH93685.1"/>
    </source>
</evidence>
<evidence type="ECO:0000256" key="2">
    <source>
        <dbReference type="ARBA" id="ARBA00004727"/>
    </source>
</evidence>
<keyword evidence="6 8" id="KW-0750">Starch biosynthesis</keyword>
<reference evidence="11 12" key="1">
    <citation type="journal article" date="2016" name="Sci. Rep.">
        <title>The genome sequence of the outbreeding globe artichoke constructed de novo incorporating a phase-aware low-pass sequencing strategy of F1 progeny.</title>
        <authorList>
            <person name="Scaglione D."/>
            <person name="Reyes-Chin-Wo S."/>
            <person name="Acquadro A."/>
            <person name="Froenicke L."/>
            <person name="Portis E."/>
            <person name="Beitel C."/>
            <person name="Tirone M."/>
            <person name="Mauro R."/>
            <person name="Lo Monaco A."/>
            <person name="Mauromicale G."/>
            <person name="Faccioli P."/>
            <person name="Cattivelli L."/>
            <person name="Rieseberg L."/>
            <person name="Michelmore R."/>
            <person name="Lanteri S."/>
        </authorList>
    </citation>
    <scope>NUCLEOTIDE SEQUENCE [LARGE SCALE GENOMIC DNA]</scope>
    <source>
        <strain evidence="11">2C</strain>
    </source>
</reference>
<protein>
    <recommendedName>
        <fullName evidence="8">Starch synthase, chloroplastic/amyloplastic</fullName>
        <ecNumber evidence="8">2.4.1.-</ecNumber>
    </recommendedName>
</protein>
<dbReference type="InterPro" id="IPR013534">
    <property type="entry name" value="Starch_synth_cat_dom"/>
</dbReference>
<name>A0A124SCG2_CYNCS</name>
<comment type="subcellular location">
    <subcellularLocation>
        <location evidence="8">Plastid</location>
        <location evidence="8">Chloroplast</location>
    </subcellularLocation>
    <subcellularLocation>
        <location evidence="8">Plastid</location>
        <location evidence="8">Amyloplast</location>
    </subcellularLocation>
</comment>
<keyword evidence="8" id="KW-0150">Chloroplast</keyword>
<feature type="domain" description="Glycosyl transferase family 1" evidence="9">
    <location>
        <begin position="497"/>
        <end position="644"/>
    </location>
</feature>
<dbReference type="PANTHER" id="PTHR46083">
    <property type="match status" value="1"/>
</dbReference>
<dbReference type="EC" id="2.4.1.-" evidence="8"/>
<sequence length="689" mass="77294">AAVSIDLVPLVTASHKLRLCRLPRVAASHELRLCRLPRVAASQSAVSISPPSYYSFLLLLVPPSASFRLLPVGDKSMDVLSIAVSPSVFGNFPTKISDCFSFPVRKRKKANNRRFLFDSANRFPNRFSLDPKIQAIHLDEVGADKPESITGLRLKDVDWPSPSDEIPFWKREFNTWDANSEVPVHIEKDSDLLHAIHVTAEMAPIAKVGGLGDVVTGLARACLLRGHKVEIMLPFYECIQKGNIQELSLMSTYNSYNDGNWIQTNAYRGIVSGIPVILIEPMNQFFKGDDVYRGSYNELEAYLFFSRACLEWMQVTGTQPDIIHVHEWQTGALPLLYWDMYHYLSLQKPRIVLTIHNMEHYGECRQEQLHKCGLDGSVYASIDKAIDDRTIGHNPERLSLLKGGIVYSNSVVTVSPTYLNETLCSGWLASALITNRDKYHGILNGIDTVMWNPACDVFLPANYHAQNTSGKKVCKQYLQKGLGLALEGNASNNHLSDRVPLVVCISRLVAQKGLHLIRHAINHIEEQGGQMIILGKAPDSRVEREFEALANLHNKGSTVRILLMYSEELSHMLYAAADMVVVPSIYEPCGLAQMIGMRYGSVPIVRKTGGLADTVFDMSDQSQPEMANGFVFEGIDEGSLCRALDRSFSYYREQPIEWENIVQKIMQIDNSWNKTAGKYIDVYNSIRVR</sequence>
<dbReference type="EMBL" id="LEKV01004633">
    <property type="protein sequence ID" value="KVH93685.1"/>
    <property type="molecule type" value="Genomic_DNA"/>
</dbReference>
<comment type="pathway">
    <text evidence="2 8">Glycan biosynthesis; starch biosynthesis.</text>
</comment>
<keyword evidence="5" id="KW-0808">Transferase</keyword>
<dbReference type="GO" id="GO:0009501">
    <property type="term" value="C:amyloplast"/>
    <property type="evidence" value="ECO:0007669"/>
    <property type="project" value="UniProtKB-SubCell"/>
</dbReference>
<dbReference type="Gramene" id="KVH93685">
    <property type="protein sequence ID" value="KVH93685"/>
    <property type="gene ID" value="Ccrd_004260"/>
</dbReference>
<dbReference type="SUPFAM" id="SSF53756">
    <property type="entry name" value="UDP-Glycosyltransferase/glycogen phosphorylase"/>
    <property type="match status" value="1"/>
</dbReference>
<dbReference type="GO" id="GO:0009507">
    <property type="term" value="C:chloroplast"/>
    <property type="evidence" value="ECO:0007669"/>
    <property type="project" value="UniProtKB-SubCell"/>
</dbReference>
<dbReference type="InterPro" id="IPR001296">
    <property type="entry name" value="Glyco_trans_1"/>
</dbReference>
<keyword evidence="12" id="KW-1185">Reference proteome</keyword>
<evidence type="ECO:0000256" key="7">
    <source>
        <dbReference type="ARBA" id="ARBA00022946"/>
    </source>
</evidence>
<comment type="caution">
    <text evidence="11">The sequence shown here is derived from an EMBL/GenBank/DDBJ whole genome shotgun (WGS) entry which is preliminary data.</text>
</comment>
<dbReference type="GO" id="GO:0019252">
    <property type="term" value="P:starch biosynthetic process"/>
    <property type="evidence" value="ECO:0007669"/>
    <property type="project" value="UniProtKB-UniRule"/>
</dbReference>
<evidence type="ECO:0000313" key="12">
    <source>
        <dbReference type="Proteomes" id="UP000243975"/>
    </source>
</evidence>
<keyword evidence="4 8" id="KW-0328">Glycosyltransferase</keyword>
<dbReference type="Proteomes" id="UP000243975">
    <property type="component" value="Unassembled WGS sequence"/>
</dbReference>
<dbReference type="OMA" id="AIAKCHE"/>
<evidence type="ECO:0000256" key="3">
    <source>
        <dbReference type="ARBA" id="ARBA00010281"/>
    </source>
</evidence>